<gene>
    <name evidence="3" type="ORF">JKF63_03918</name>
</gene>
<feature type="transmembrane region" description="Helical" evidence="2">
    <location>
        <begin position="6"/>
        <end position="24"/>
    </location>
</feature>
<reference evidence="3 4" key="1">
    <citation type="submission" date="2021-02" db="EMBL/GenBank/DDBJ databases">
        <title>Porcisia hertigi Genome sequencing and assembly.</title>
        <authorList>
            <person name="Almutairi H."/>
            <person name="Gatherer D."/>
        </authorList>
    </citation>
    <scope>NUCLEOTIDE SEQUENCE [LARGE SCALE GENOMIC DNA]</scope>
    <source>
        <strain evidence="3 4">C119</strain>
    </source>
</reference>
<comment type="caution">
    <text evidence="3">The sequence shown here is derived from an EMBL/GenBank/DDBJ whole genome shotgun (WGS) entry which is preliminary data.</text>
</comment>
<dbReference type="RefSeq" id="XP_067755121.1">
    <property type="nucleotide sequence ID" value="XM_067899915.1"/>
</dbReference>
<evidence type="ECO:0000313" key="4">
    <source>
        <dbReference type="Proteomes" id="UP000674318"/>
    </source>
</evidence>
<evidence type="ECO:0000256" key="2">
    <source>
        <dbReference type="SAM" id="Phobius"/>
    </source>
</evidence>
<name>A0A836ILZ8_9TRYP</name>
<dbReference type="EMBL" id="JAFJZO010000031">
    <property type="protein sequence ID" value="KAG5497653.1"/>
    <property type="molecule type" value="Genomic_DNA"/>
</dbReference>
<keyword evidence="2" id="KW-0472">Membrane</keyword>
<evidence type="ECO:0000313" key="3">
    <source>
        <dbReference type="EMBL" id="KAG5497653.1"/>
    </source>
</evidence>
<accession>A0A836ILZ8</accession>
<proteinExistence type="predicted"/>
<feature type="region of interest" description="Disordered" evidence="1">
    <location>
        <begin position="34"/>
        <end position="63"/>
    </location>
</feature>
<dbReference type="KEGG" id="phet:94289992"/>
<dbReference type="AlphaFoldDB" id="A0A836ILZ8"/>
<keyword evidence="4" id="KW-1185">Reference proteome</keyword>
<dbReference type="Proteomes" id="UP000674318">
    <property type="component" value="Unassembled WGS sequence"/>
</dbReference>
<evidence type="ECO:0000256" key="1">
    <source>
        <dbReference type="SAM" id="MobiDB-lite"/>
    </source>
</evidence>
<dbReference type="OrthoDB" id="267585at2759"/>
<keyword evidence="2" id="KW-1133">Transmembrane helix</keyword>
<sequence length="195" mass="20722">MQEYVVVFLLGMAMLFLCVSSYVGRNLQHRRSMQARETGYTDDSLREGEANSARAAAGPLQQPPLPTDGHYYQMYYHQHHSQGGSGHIDGDSHRLVGSSVHSAGVNSPGATQQAIPATVLLSAPAGMQVGDVNYTHYFPEAQVVGSNGPGNNVDCSEAAANEEATSCAEMTSPYGEADYVPQVTGTPLQSKPPPP</sequence>
<feature type="region of interest" description="Disordered" evidence="1">
    <location>
        <begin position="171"/>
        <end position="195"/>
    </location>
</feature>
<organism evidence="3 4">
    <name type="scientific">Porcisia hertigi</name>
    <dbReference type="NCBI Taxonomy" id="2761500"/>
    <lineage>
        <taxon>Eukaryota</taxon>
        <taxon>Discoba</taxon>
        <taxon>Euglenozoa</taxon>
        <taxon>Kinetoplastea</taxon>
        <taxon>Metakinetoplastina</taxon>
        <taxon>Trypanosomatida</taxon>
        <taxon>Trypanosomatidae</taxon>
        <taxon>Leishmaniinae</taxon>
        <taxon>Porcisia</taxon>
    </lineage>
</organism>
<protein>
    <submittedName>
        <fullName evidence="3">Uncharacterized protein</fullName>
    </submittedName>
</protein>
<dbReference type="GeneID" id="94289992"/>
<keyword evidence="2" id="KW-0812">Transmembrane</keyword>